<dbReference type="SMART" id="SM00089">
    <property type="entry name" value="PKD"/>
    <property type="match status" value="2"/>
</dbReference>
<name>A0A1H1MKR7_9FLAO</name>
<gene>
    <name evidence="2" type="ORF">SAMN04488552_1346</name>
</gene>
<feature type="domain" description="PKD/Chitinase" evidence="1">
    <location>
        <begin position="126"/>
        <end position="207"/>
    </location>
</feature>
<sequence>MKKIKIIGLAFFVGLAINCSLPDGIDQDTSFVETITTENVAALFNISDDNSGNVTITPTGEGVSMYTVNFGDGSGSDASAALQPGSNIVHSYAEGDYTVEIIAENIGGGQTANTFPLTVTYRAPENISVNPSVNGYDLSVSAEADYANGFMVYFGDIENEEGTPLGVGETLPPHTYTEAGIYDVRVVALSGGAATSETIVPVTINDPFKLPITFDEEWVNYFFGTFDDIGQQAFETVENPDKSGMNTSDLVGLFTNGHAPWSGTYSPLNSPINFSEGQVITMMVYTADPANIGKEINMELEWPDGASEGQPYGAIVKTPITKAGEWELLTFDFSGIESIPDDAKFNQLVFRFNDSAEGTMEEIYFDDITLTN</sequence>
<dbReference type="STRING" id="1250231.SAMN04488552_1346"/>
<dbReference type="InterPro" id="IPR022409">
    <property type="entry name" value="PKD/Chitinase_dom"/>
</dbReference>
<dbReference type="Gene3D" id="2.60.120.260">
    <property type="entry name" value="Galactose-binding domain-like"/>
    <property type="match status" value="1"/>
</dbReference>
<protein>
    <recommendedName>
        <fullName evidence="1">PKD/Chitinase domain-containing protein</fullName>
    </recommendedName>
</protein>
<organism evidence="2 3">
    <name type="scientific">Christiangramia echinicola</name>
    <dbReference type="NCBI Taxonomy" id="279359"/>
    <lineage>
        <taxon>Bacteria</taxon>
        <taxon>Pseudomonadati</taxon>
        <taxon>Bacteroidota</taxon>
        <taxon>Flavobacteriia</taxon>
        <taxon>Flavobacteriales</taxon>
        <taxon>Flavobacteriaceae</taxon>
        <taxon>Christiangramia</taxon>
    </lineage>
</organism>
<keyword evidence="3" id="KW-1185">Reference proteome</keyword>
<dbReference type="EMBL" id="LT629745">
    <property type="protein sequence ID" value="SDR87267.1"/>
    <property type="molecule type" value="Genomic_DNA"/>
</dbReference>
<dbReference type="InterPro" id="IPR035986">
    <property type="entry name" value="PKD_dom_sf"/>
</dbReference>
<dbReference type="RefSeq" id="WP_089661788.1">
    <property type="nucleotide sequence ID" value="NZ_LT629745.1"/>
</dbReference>
<accession>A0A1H1MKR7</accession>
<reference evidence="2 3" key="1">
    <citation type="submission" date="2016-10" db="EMBL/GenBank/DDBJ databases">
        <authorList>
            <person name="Varghese N."/>
            <person name="Submissions S."/>
        </authorList>
    </citation>
    <scope>NUCLEOTIDE SEQUENCE [LARGE SCALE GENOMIC DNA]</scope>
    <source>
        <strain evidence="2 3">Mar_2010_102</strain>
    </source>
</reference>
<evidence type="ECO:0000313" key="2">
    <source>
        <dbReference type="EMBL" id="SDR87267.1"/>
    </source>
</evidence>
<dbReference type="CDD" id="cd00146">
    <property type="entry name" value="PKD"/>
    <property type="match status" value="1"/>
</dbReference>
<dbReference type="Gene3D" id="2.60.40.10">
    <property type="entry name" value="Immunoglobulins"/>
    <property type="match status" value="1"/>
</dbReference>
<dbReference type="InterPro" id="IPR013783">
    <property type="entry name" value="Ig-like_fold"/>
</dbReference>
<evidence type="ECO:0000259" key="1">
    <source>
        <dbReference type="SMART" id="SM00089"/>
    </source>
</evidence>
<evidence type="ECO:0000313" key="3">
    <source>
        <dbReference type="Proteomes" id="UP000198858"/>
    </source>
</evidence>
<dbReference type="AlphaFoldDB" id="A0A1H1MKR7"/>
<feature type="domain" description="PKD/Chitinase" evidence="1">
    <location>
        <begin position="41"/>
        <end position="124"/>
    </location>
</feature>
<proteinExistence type="predicted"/>
<dbReference type="SUPFAM" id="SSF49299">
    <property type="entry name" value="PKD domain"/>
    <property type="match status" value="1"/>
</dbReference>
<dbReference type="Proteomes" id="UP000198858">
    <property type="component" value="Chromosome I"/>
</dbReference>